<dbReference type="OrthoDB" id="7349109at2"/>
<sequence length="169" mass="19368">MTLHKTRGRRSMTIRKLPDQPGFMIRRLQQVAISLFHETLETAEITPVQYTILQILAQNRQLDQTAIAALAYLDASTTGDVLRRLEKRGLVCRTVKETDRRSKAVDITEDGNSLLSRIRDRIVESQNYLLKPLDEGEKSNFLDYISRILAFHEPQGEADYPTSPWQRGA</sequence>
<dbReference type="InterPro" id="IPR039422">
    <property type="entry name" value="MarR/SlyA-like"/>
</dbReference>
<dbReference type="GO" id="GO:0006950">
    <property type="term" value="P:response to stress"/>
    <property type="evidence" value="ECO:0007669"/>
    <property type="project" value="TreeGrafter"/>
</dbReference>
<name>A0A5P3A8Q3_9RHOB</name>
<dbReference type="Pfam" id="PF01047">
    <property type="entry name" value="MarR"/>
    <property type="match status" value="1"/>
</dbReference>
<dbReference type="PROSITE" id="PS50995">
    <property type="entry name" value="HTH_MARR_2"/>
    <property type="match status" value="1"/>
</dbReference>
<dbReference type="RefSeq" id="WP_057820563.1">
    <property type="nucleotide sequence ID" value="NZ_CAXRJZ010000124.1"/>
</dbReference>
<evidence type="ECO:0000313" key="3">
    <source>
        <dbReference type="Proteomes" id="UP000325785"/>
    </source>
</evidence>
<proteinExistence type="predicted"/>
<evidence type="ECO:0000313" key="2">
    <source>
        <dbReference type="EMBL" id="QEW25073.1"/>
    </source>
</evidence>
<dbReference type="PRINTS" id="PR00598">
    <property type="entry name" value="HTHMARR"/>
</dbReference>
<dbReference type="InterPro" id="IPR000835">
    <property type="entry name" value="HTH_MarR-typ"/>
</dbReference>
<dbReference type="AlphaFoldDB" id="A0A5P3A8Q3"/>
<dbReference type="KEGG" id="rid:RIdsm_00857"/>
<dbReference type="SUPFAM" id="SSF46785">
    <property type="entry name" value="Winged helix' DNA-binding domain"/>
    <property type="match status" value="1"/>
</dbReference>
<protein>
    <submittedName>
        <fullName evidence="2">Organic hydroperoxide resistance transcriptional regulator</fullName>
    </submittedName>
</protein>
<dbReference type="PANTHER" id="PTHR33164">
    <property type="entry name" value="TRANSCRIPTIONAL REGULATOR, MARR FAMILY"/>
    <property type="match status" value="1"/>
</dbReference>
<dbReference type="InterPro" id="IPR036388">
    <property type="entry name" value="WH-like_DNA-bd_sf"/>
</dbReference>
<dbReference type="PANTHER" id="PTHR33164:SF95">
    <property type="entry name" value="TRANSCRIPTIONAL REGULATOR"/>
    <property type="match status" value="1"/>
</dbReference>
<dbReference type="SMART" id="SM00347">
    <property type="entry name" value="HTH_MARR"/>
    <property type="match status" value="1"/>
</dbReference>
<organism evidence="2 3">
    <name type="scientific">Roseovarius indicus</name>
    <dbReference type="NCBI Taxonomy" id="540747"/>
    <lineage>
        <taxon>Bacteria</taxon>
        <taxon>Pseudomonadati</taxon>
        <taxon>Pseudomonadota</taxon>
        <taxon>Alphaproteobacteria</taxon>
        <taxon>Rhodobacterales</taxon>
        <taxon>Roseobacteraceae</taxon>
        <taxon>Roseovarius</taxon>
    </lineage>
</organism>
<dbReference type="GO" id="GO:0003700">
    <property type="term" value="F:DNA-binding transcription factor activity"/>
    <property type="evidence" value="ECO:0007669"/>
    <property type="project" value="InterPro"/>
</dbReference>
<dbReference type="EMBL" id="CP031598">
    <property type="protein sequence ID" value="QEW25073.1"/>
    <property type="molecule type" value="Genomic_DNA"/>
</dbReference>
<gene>
    <name evidence="2" type="primary">ohrR_1</name>
    <name evidence="2" type="ORF">RIdsm_00857</name>
</gene>
<accession>A0A5P3A8Q3</accession>
<dbReference type="Gene3D" id="1.10.10.10">
    <property type="entry name" value="Winged helix-like DNA-binding domain superfamily/Winged helix DNA-binding domain"/>
    <property type="match status" value="1"/>
</dbReference>
<dbReference type="Proteomes" id="UP000325785">
    <property type="component" value="Chromosome"/>
</dbReference>
<dbReference type="InterPro" id="IPR036390">
    <property type="entry name" value="WH_DNA-bd_sf"/>
</dbReference>
<evidence type="ECO:0000259" key="1">
    <source>
        <dbReference type="PROSITE" id="PS50995"/>
    </source>
</evidence>
<feature type="domain" description="HTH marR-type" evidence="1">
    <location>
        <begin position="21"/>
        <end position="150"/>
    </location>
</feature>
<reference evidence="2 3" key="1">
    <citation type="submission" date="2018-08" db="EMBL/GenBank/DDBJ databases">
        <title>Genetic Globetrotter - A new plasmid hitch-hiking vast phylogenetic and geographic distances.</title>
        <authorList>
            <person name="Vollmers J."/>
            <person name="Petersen J."/>
        </authorList>
    </citation>
    <scope>NUCLEOTIDE SEQUENCE [LARGE SCALE GENOMIC DNA]</scope>
    <source>
        <strain evidence="2 3">DSM 26383</strain>
    </source>
</reference>